<reference evidence="3 4" key="1">
    <citation type="submission" date="2018-06" db="EMBL/GenBank/DDBJ databases">
        <title>Genomic Encyclopedia of Type Strains, Phase IV (KMG-IV): sequencing the most valuable type-strain genomes for metagenomic binning, comparative biology and taxonomic classification.</title>
        <authorList>
            <person name="Goeker M."/>
        </authorList>
    </citation>
    <scope>NUCLEOTIDE SEQUENCE [LARGE SCALE GENOMIC DNA]</scope>
    <source>
        <strain evidence="3 4">DSM 25532</strain>
    </source>
</reference>
<sequence length="174" mass="19352">MIKKKVCLIGAYAVGKTSLVRQFVSGMFSDNYLSTVGVKIDQRTVVANGQEVRLMVWDLAGSDEFQSVRKSYLQGAAGILYVADGTRAETLDTIRTEREEVMARFPGVPSLLLINKHDLVNEWEVEAKDLARFREEGIEVMSTSARTGEQVAEAFDLLARRMCGGSENETQRLV</sequence>
<dbReference type="Proteomes" id="UP000253426">
    <property type="component" value="Unassembled WGS sequence"/>
</dbReference>
<dbReference type="EMBL" id="QNRR01000016">
    <property type="protein sequence ID" value="RBP36646.1"/>
    <property type="molecule type" value="Genomic_DNA"/>
</dbReference>
<proteinExistence type="predicted"/>
<name>A0A366H447_9BACT</name>
<dbReference type="PROSITE" id="PS51421">
    <property type="entry name" value="RAS"/>
    <property type="match status" value="1"/>
</dbReference>
<evidence type="ECO:0000313" key="3">
    <source>
        <dbReference type="EMBL" id="RBP36646.1"/>
    </source>
</evidence>
<gene>
    <name evidence="3" type="ORF">DES53_11685</name>
</gene>
<dbReference type="InterPro" id="IPR027417">
    <property type="entry name" value="P-loop_NTPase"/>
</dbReference>
<keyword evidence="1" id="KW-0547">Nucleotide-binding</keyword>
<dbReference type="SUPFAM" id="SSF52540">
    <property type="entry name" value="P-loop containing nucleoside triphosphate hydrolases"/>
    <property type="match status" value="1"/>
</dbReference>
<dbReference type="OrthoDB" id="7957980at2"/>
<keyword evidence="4" id="KW-1185">Reference proteome</keyword>
<keyword evidence="2" id="KW-0342">GTP-binding</keyword>
<dbReference type="AlphaFoldDB" id="A0A366H447"/>
<dbReference type="SMART" id="SM00174">
    <property type="entry name" value="RHO"/>
    <property type="match status" value="1"/>
</dbReference>
<dbReference type="InterPro" id="IPR001806">
    <property type="entry name" value="Small_GTPase"/>
</dbReference>
<comment type="caution">
    <text evidence="3">The sequence shown here is derived from an EMBL/GenBank/DDBJ whole genome shotgun (WGS) entry which is preliminary data.</text>
</comment>
<dbReference type="GO" id="GO:0003924">
    <property type="term" value="F:GTPase activity"/>
    <property type="evidence" value="ECO:0007669"/>
    <property type="project" value="InterPro"/>
</dbReference>
<dbReference type="NCBIfam" id="TIGR00231">
    <property type="entry name" value="small_GTP"/>
    <property type="match status" value="1"/>
</dbReference>
<organism evidence="3 4">
    <name type="scientific">Roseimicrobium gellanilyticum</name>
    <dbReference type="NCBI Taxonomy" id="748857"/>
    <lineage>
        <taxon>Bacteria</taxon>
        <taxon>Pseudomonadati</taxon>
        <taxon>Verrucomicrobiota</taxon>
        <taxon>Verrucomicrobiia</taxon>
        <taxon>Verrucomicrobiales</taxon>
        <taxon>Verrucomicrobiaceae</taxon>
        <taxon>Roseimicrobium</taxon>
    </lineage>
</organism>
<dbReference type="Gene3D" id="3.40.50.300">
    <property type="entry name" value="P-loop containing nucleotide triphosphate hydrolases"/>
    <property type="match status" value="1"/>
</dbReference>
<dbReference type="InterPro" id="IPR050227">
    <property type="entry name" value="Rab"/>
</dbReference>
<dbReference type="PROSITE" id="PS51419">
    <property type="entry name" value="RAB"/>
    <property type="match status" value="1"/>
</dbReference>
<dbReference type="PROSITE" id="PS51417">
    <property type="entry name" value="ARF"/>
    <property type="match status" value="1"/>
</dbReference>
<dbReference type="InterPro" id="IPR005225">
    <property type="entry name" value="Small_GTP-bd"/>
</dbReference>
<dbReference type="PANTHER" id="PTHR47977">
    <property type="entry name" value="RAS-RELATED PROTEIN RAB"/>
    <property type="match status" value="1"/>
</dbReference>
<dbReference type="FunFam" id="3.40.50.300:FF:001447">
    <property type="entry name" value="Ras-related protein Rab-1B"/>
    <property type="match status" value="1"/>
</dbReference>
<evidence type="ECO:0000256" key="2">
    <source>
        <dbReference type="ARBA" id="ARBA00023134"/>
    </source>
</evidence>
<accession>A0A366H447</accession>
<dbReference type="GO" id="GO:0005525">
    <property type="term" value="F:GTP binding"/>
    <property type="evidence" value="ECO:0007669"/>
    <property type="project" value="UniProtKB-KW"/>
</dbReference>
<dbReference type="SMART" id="SM00173">
    <property type="entry name" value="RAS"/>
    <property type="match status" value="1"/>
</dbReference>
<dbReference type="Pfam" id="PF00071">
    <property type="entry name" value="Ras"/>
    <property type="match status" value="1"/>
</dbReference>
<dbReference type="SMART" id="SM00175">
    <property type="entry name" value="RAB"/>
    <property type="match status" value="1"/>
</dbReference>
<dbReference type="PRINTS" id="PR00449">
    <property type="entry name" value="RASTRNSFRMNG"/>
</dbReference>
<evidence type="ECO:0000256" key="1">
    <source>
        <dbReference type="ARBA" id="ARBA00022741"/>
    </source>
</evidence>
<evidence type="ECO:0000313" key="4">
    <source>
        <dbReference type="Proteomes" id="UP000253426"/>
    </source>
</evidence>
<protein>
    <submittedName>
        <fullName evidence="3">Small GTP-binding protein</fullName>
    </submittedName>
</protein>
<dbReference type="CDD" id="cd00154">
    <property type="entry name" value="Rab"/>
    <property type="match status" value="1"/>
</dbReference>
<dbReference type="RefSeq" id="WP_113961875.1">
    <property type="nucleotide sequence ID" value="NZ_QNRR01000016.1"/>
</dbReference>